<proteinExistence type="predicted"/>
<comment type="caution">
    <text evidence="1">The sequence shown here is derived from an EMBL/GenBank/DDBJ whole genome shotgun (WGS) entry which is preliminary data.</text>
</comment>
<protein>
    <submittedName>
        <fullName evidence="1">Uncharacterized protein</fullName>
    </submittedName>
</protein>
<evidence type="ECO:0000313" key="1">
    <source>
        <dbReference type="EMBL" id="KKE83479.1"/>
    </source>
</evidence>
<sequence length="130" mass="14450">MDNSLRKTLKSFFKRGAKPTESQFAKWLDACFLNGEDGLQRGTSSLKVTTDLKVSGDLIVDGTFWLANEDKTSEQLSMVENRDSMPVGAIILWSGKQIPTGYALCDGEFGRPHLSAPQETINLYYIIKTV</sequence>
<gene>
    <name evidence="1" type="ORF">N479_13995</name>
</gene>
<dbReference type="RefSeq" id="WP_046356237.1">
    <property type="nucleotide sequence ID" value="NZ_AUXW01000146.1"/>
</dbReference>
<accession>A0A0F6ADL5</accession>
<name>A0A0F6ADL5_9GAMM</name>
<dbReference type="EMBL" id="AUXW01000146">
    <property type="protein sequence ID" value="KKE83479.1"/>
    <property type="molecule type" value="Genomic_DNA"/>
</dbReference>
<dbReference type="AlphaFoldDB" id="A0A0F6ADL5"/>
<dbReference type="PATRIC" id="fig|1129367.4.peg.2621"/>
<organism evidence="1 2">
    <name type="scientific">Pseudoalteromonas luteoviolacea S4054</name>
    <dbReference type="NCBI Taxonomy" id="1129367"/>
    <lineage>
        <taxon>Bacteria</taxon>
        <taxon>Pseudomonadati</taxon>
        <taxon>Pseudomonadota</taxon>
        <taxon>Gammaproteobacteria</taxon>
        <taxon>Alteromonadales</taxon>
        <taxon>Pseudoalteromonadaceae</taxon>
        <taxon>Pseudoalteromonas</taxon>
    </lineage>
</organism>
<dbReference type="Gene3D" id="3.90.1340.10">
    <property type="entry name" value="Phage tail collar domain"/>
    <property type="match status" value="1"/>
</dbReference>
<reference evidence="1 2" key="1">
    <citation type="journal article" date="2015" name="BMC Genomics">
        <title>Genome mining reveals unlocked bioactive potential of marine Gram-negative bacteria.</title>
        <authorList>
            <person name="Machado H."/>
            <person name="Sonnenschein E.C."/>
            <person name="Melchiorsen J."/>
            <person name="Gram L."/>
        </authorList>
    </citation>
    <scope>NUCLEOTIDE SEQUENCE [LARGE SCALE GENOMIC DNA]</scope>
    <source>
        <strain evidence="1 2">S4054</strain>
    </source>
</reference>
<dbReference type="SUPFAM" id="SSF88874">
    <property type="entry name" value="Receptor-binding domain of short tail fibre protein gp12"/>
    <property type="match status" value="1"/>
</dbReference>
<dbReference type="Proteomes" id="UP000033434">
    <property type="component" value="Unassembled WGS sequence"/>
</dbReference>
<dbReference type="InterPro" id="IPR037053">
    <property type="entry name" value="Phage_tail_collar_dom_sf"/>
</dbReference>
<evidence type="ECO:0000313" key="2">
    <source>
        <dbReference type="Proteomes" id="UP000033434"/>
    </source>
</evidence>